<feature type="domain" description="CRISPR type III-associated protein" evidence="2">
    <location>
        <begin position="21"/>
        <end position="186"/>
    </location>
</feature>
<evidence type="ECO:0000259" key="2">
    <source>
        <dbReference type="Pfam" id="PF03787"/>
    </source>
</evidence>
<dbReference type="PANTHER" id="PTHR35579">
    <property type="entry name" value="CRISPR SYSTEM CMS ENDORIBONUCLEASE CSM3"/>
    <property type="match status" value="1"/>
</dbReference>
<keyword evidence="4" id="KW-1185">Reference proteome</keyword>
<evidence type="ECO:0000313" key="4">
    <source>
        <dbReference type="Proteomes" id="UP000036780"/>
    </source>
</evidence>
<accession>A0A0L0QRM8</accession>
<gene>
    <name evidence="3" type="ORF">AFK71_06155</name>
</gene>
<reference evidence="4" key="1">
    <citation type="submission" date="2015-07" db="EMBL/GenBank/DDBJ databases">
        <title>Fjat-10053 dsm26.</title>
        <authorList>
            <person name="Liu B."/>
            <person name="Wang J."/>
            <person name="Zhu Y."/>
            <person name="Liu G."/>
            <person name="Chen Q."/>
            <person name="Chen Z."/>
            <person name="Lan J."/>
            <person name="Che J."/>
            <person name="Ge C."/>
            <person name="Shi H."/>
            <person name="Pan Z."/>
            <person name="Liu X."/>
        </authorList>
    </citation>
    <scope>NUCLEOTIDE SEQUENCE [LARGE SCALE GENOMIC DNA]</scope>
    <source>
        <strain evidence="4">DSM 26</strain>
    </source>
</reference>
<evidence type="ECO:0000256" key="1">
    <source>
        <dbReference type="ARBA" id="ARBA00023118"/>
    </source>
</evidence>
<dbReference type="OrthoDB" id="1063910at2"/>
<dbReference type="GeneID" id="66873022"/>
<dbReference type="Proteomes" id="UP000036780">
    <property type="component" value="Unassembled WGS sequence"/>
</dbReference>
<proteinExistence type="predicted"/>
<dbReference type="EMBL" id="LGTO01000005">
    <property type="protein sequence ID" value="KNE21259.1"/>
    <property type="molecule type" value="Genomic_DNA"/>
</dbReference>
<dbReference type="InterPro" id="IPR005537">
    <property type="entry name" value="RAMP_III_fam"/>
</dbReference>
<dbReference type="AlphaFoldDB" id="A0A0L0QRM8"/>
<protein>
    <recommendedName>
        <fullName evidence="2">CRISPR type III-associated protein domain-containing protein</fullName>
    </recommendedName>
</protein>
<keyword evidence="1" id="KW-0051">Antiviral defense</keyword>
<evidence type="ECO:0000313" key="3">
    <source>
        <dbReference type="EMBL" id="KNE21259.1"/>
    </source>
</evidence>
<dbReference type="GO" id="GO:0051607">
    <property type="term" value="P:defense response to virus"/>
    <property type="evidence" value="ECO:0007669"/>
    <property type="project" value="UniProtKB-KW"/>
</dbReference>
<name>A0A0L0QRM8_VIRPA</name>
<dbReference type="CDD" id="cd09726">
    <property type="entry name" value="RAMP_I_III"/>
    <property type="match status" value="2"/>
</dbReference>
<dbReference type="PATRIC" id="fig|1473.5.peg.4235"/>
<dbReference type="RefSeq" id="WP_050350676.1">
    <property type="nucleotide sequence ID" value="NZ_CP073011.1"/>
</dbReference>
<feature type="domain" description="CRISPR type III-associated protein" evidence="2">
    <location>
        <begin position="254"/>
        <end position="404"/>
    </location>
</feature>
<dbReference type="Pfam" id="PF03787">
    <property type="entry name" value="RAMPs"/>
    <property type="match status" value="2"/>
</dbReference>
<dbReference type="PANTHER" id="PTHR35579:SF6">
    <property type="entry name" value="DUF324 DOMAIN-CONTAINING PROTEIN"/>
    <property type="match status" value="1"/>
</dbReference>
<comment type="caution">
    <text evidence="3">The sequence shown here is derived from an EMBL/GenBank/DDBJ whole genome shotgun (WGS) entry which is preliminary data.</text>
</comment>
<dbReference type="InterPro" id="IPR052216">
    <property type="entry name" value="CRISPR_Csm3_endoribonuclease"/>
</dbReference>
<organism evidence="3 4">
    <name type="scientific">Virgibacillus pantothenticus</name>
    <dbReference type="NCBI Taxonomy" id="1473"/>
    <lineage>
        <taxon>Bacteria</taxon>
        <taxon>Bacillati</taxon>
        <taxon>Bacillota</taxon>
        <taxon>Bacilli</taxon>
        <taxon>Bacillales</taxon>
        <taxon>Bacillaceae</taxon>
        <taxon>Virgibacillus</taxon>
    </lineage>
</organism>
<sequence length="437" mass="50031">MEKKPLKNKITKRTYIQVEGELTSPLLAGSGEDDFSDMDILRDYKGTPFLAGTAVAGACRQWLHANSMDETAIDSLFGARKKEEIKQDSDLFQSRIFISDLQFKDPQITIRDHVKLTENKIADNMGKFDVEVIETGTPFIMRFEYIERESTGGHHDDTLIRAIVSAINHGELTFGGKTNRGYGKLKVKEVKQKEFLYTDTTTVKEWLKWSWEKIYKEKSSLNNYIKIEKQFHEVIVPLKIKQTLLIRDYKTNENDYTYLRANNKPVIPGTTWAGAFRHRLKQIAREIIGDLEVSEKIEEIFGSKHDKKQTNPSRLTFEESVIEEATPFKITRNAIDRFSGATIHGALFTGESVCKGKTSLVIRWRKDSCYDPIIKGILHWLIQDLMHGFLAIGGEIAVGRGVFEMDGENDPVKDWRIYQKSALTWIKDGVKHETSTV</sequence>